<gene>
    <name evidence="1" type="ORF">GCM10023116_16090</name>
</gene>
<evidence type="ECO:0000313" key="2">
    <source>
        <dbReference type="Proteomes" id="UP001500604"/>
    </source>
</evidence>
<dbReference type="EMBL" id="BAABFL010000130">
    <property type="protein sequence ID" value="GAA4649335.1"/>
    <property type="molecule type" value="Genomic_DNA"/>
</dbReference>
<sequence length="205" mass="24087">MNSCEKHVWETIGTVPRKAHSEGSKHYRAGFNDAKMRGINISVARRKKCKNCDKKITTVEITHDQLKSIFNILDEHGIKLSDATNSKLSKIERSVRKYLIRVCKGYEKTHHLKKVTYKEVWEHVYPNVPWGQIRTNDVVAWIVKISEHDLPKGRPPLNSIVVRKDTGMPGEKWESWKEYWEEKNYLIPFNTMEEAQAACWDYCWK</sequence>
<dbReference type="Proteomes" id="UP001500604">
    <property type="component" value="Unassembled WGS sequence"/>
</dbReference>
<name>A0ABP8UZS0_9GAMM</name>
<accession>A0ABP8UZS0</accession>
<protein>
    <submittedName>
        <fullName evidence="1">Uncharacterized protein</fullName>
    </submittedName>
</protein>
<proteinExistence type="predicted"/>
<keyword evidence="2" id="KW-1185">Reference proteome</keyword>
<evidence type="ECO:0000313" key="1">
    <source>
        <dbReference type="EMBL" id="GAA4649335.1"/>
    </source>
</evidence>
<organism evidence="1 2">
    <name type="scientific">Kistimonas scapharcae</name>
    <dbReference type="NCBI Taxonomy" id="1036133"/>
    <lineage>
        <taxon>Bacteria</taxon>
        <taxon>Pseudomonadati</taxon>
        <taxon>Pseudomonadota</taxon>
        <taxon>Gammaproteobacteria</taxon>
        <taxon>Oceanospirillales</taxon>
        <taxon>Endozoicomonadaceae</taxon>
        <taxon>Kistimonas</taxon>
    </lineage>
</organism>
<comment type="caution">
    <text evidence="1">The sequence shown here is derived from an EMBL/GenBank/DDBJ whole genome shotgun (WGS) entry which is preliminary data.</text>
</comment>
<reference evidence="2" key="1">
    <citation type="journal article" date="2019" name="Int. J. Syst. Evol. Microbiol.">
        <title>The Global Catalogue of Microorganisms (GCM) 10K type strain sequencing project: providing services to taxonomists for standard genome sequencing and annotation.</title>
        <authorList>
            <consortium name="The Broad Institute Genomics Platform"/>
            <consortium name="The Broad Institute Genome Sequencing Center for Infectious Disease"/>
            <person name="Wu L."/>
            <person name="Ma J."/>
        </authorList>
    </citation>
    <scope>NUCLEOTIDE SEQUENCE [LARGE SCALE GENOMIC DNA]</scope>
    <source>
        <strain evidence="2">JCM 17805</strain>
    </source>
</reference>